<dbReference type="PANTHER" id="PTHR44591:SF3">
    <property type="entry name" value="RESPONSE REGULATORY DOMAIN-CONTAINING PROTEIN"/>
    <property type="match status" value="1"/>
</dbReference>
<dbReference type="OrthoDB" id="7874292at2"/>
<organism evidence="4 5">
    <name type="scientific">Qingshengfaniella alkalisoli</name>
    <dbReference type="NCBI Taxonomy" id="2599296"/>
    <lineage>
        <taxon>Bacteria</taxon>
        <taxon>Pseudomonadati</taxon>
        <taxon>Pseudomonadota</taxon>
        <taxon>Alphaproteobacteria</taxon>
        <taxon>Rhodobacterales</taxon>
        <taxon>Paracoccaceae</taxon>
        <taxon>Qingshengfaniella</taxon>
    </lineage>
</organism>
<evidence type="ECO:0000313" key="5">
    <source>
        <dbReference type="Proteomes" id="UP000318483"/>
    </source>
</evidence>
<sequence>MSVLIVESNPELARLWQRHLERQGRKVVTARTQHEAINMLQSEHVSIIVLDVVLEEGSALAVADYASYRYPDVRVVFVSSSNFFSDGSIFNHSANACAYIPTSAPPDDLAALVDHYEVHL</sequence>
<dbReference type="InterPro" id="IPR050595">
    <property type="entry name" value="Bact_response_regulator"/>
</dbReference>
<dbReference type="CDD" id="cd00156">
    <property type="entry name" value="REC"/>
    <property type="match status" value="1"/>
</dbReference>
<dbReference type="InterPro" id="IPR011006">
    <property type="entry name" value="CheY-like_superfamily"/>
</dbReference>
<feature type="modified residue" description="4-aspartylphosphate" evidence="2">
    <location>
        <position position="51"/>
    </location>
</feature>
<dbReference type="AlphaFoldDB" id="A0A5B8IRC1"/>
<name>A0A5B8IRC1_9RHOB</name>
<reference evidence="4 5" key="1">
    <citation type="submission" date="2019-07" db="EMBL/GenBank/DDBJ databases">
        <title>Litoreibacter alkalisoli sp. nov., isolated from saline-alkaline soil.</title>
        <authorList>
            <person name="Wang S."/>
            <person name="Xu L."/>
            <person name="Xing Y.-T."/>
            <person name="Sun J.-Q."/>
        </authorList>
    </citation>
    <scope>NUCLEOTIDE SEQUENCE [LARGE SCALE GENOMIC DNA]</scope>
    <source>
        <strain evidence="4 5">LN3S51</strain>
    </source>
</reference>
<dbReference type="GO" id="GO:0000160">
    <property type="term" value="P:phosphorelay signal transduction system"/>
    <property type="evidence" value="ECO:0007669"/>
    <property type="project" value="InterPro"/>
</dbReference>
<dbReference type="RefSeq" id="WP_146362543.1">
    <property type="nucleotide sequence ID" value="NZ_CP042261.1"/>
</dbReference>
<dbReference type="SMART" id="SM00448">
    <property type="entry name" value="REC"/>
    <property type="match status" value="1"/>
</dbReference>
<dbReference type="KEGG" id="lit:FPZ52_00025"/>
<dbReference type="Gene3D" id="3.40.50.2300">
    <property type="match status" value="1"/>
</dbReference>
<accession>A0A5B8IRC1</accession>
<dbReference type="Pfam" id="PF00072">
    <property type="entry name" value="Response_reg"/>
    <property type="match status" value="1"/>
</dbReference>
<keyword evidence="5" id="KW-1185">Reference proteome</keyword>
<evidence type="ECO:0000313" key="4">
    <source>
        <dbReference type="EMBL" id="QDY68174.1"/>
    </source>
</evidence>
<dbReference type="PROSITE" id="PS50110">
    <property type="entry name" value="RESPONSE_REGULATORY"/>
    <property type="match status" value="1"/>
</dbReference>
<dbReference type="InterPro" id="IPR001789">
    <property type="entry name" value="Sig_transdc_resp-reg_receiver"/>
</dbReference>
<dbReference type="SUPFAM" id="SSF52172">
    <property type="entry name" value="CheY-like"/>
    <property type="match status" value="1"/>
</dbReference>
<protein>
    <submittedName>
        <fullName evidence="4">Response regulator</fullName>
    </submittedName>
</protein>
<keyword evidence="1 2" id="KW-0597">Phosphoprotein</keyword>
<evidence type="ECO:0000256" key="1">
    <source>
        <dbReference type="ARBA" id="ARBA00022553"/>
    </source>
</evidence>
<dbReference type="Proteomes" id="UP000318483">
    <property type="component" value="Chromosome"/>
</dbReference>
<dbReference type="EMBL" id="CP042261">
    <property type="protein sequence ID" value="QDY68174.1"/>
    <property type="molecule type" value="Genomic_DNA"/>
</dbReference>
<gene>
    <name evidence="4" type="ORF">FPZ52_00025</name>
</gene>
<proteinExistence type="predicted"/>
<dbReference type="PANTHER" id="PTHR44591">
    <property type="entry name" value="STRESS RESPONSE REGULATOR PROTEIN 1"/>
    <property type="match status" value="1"/>
</dbReference>
<feature type="domain" description="Response regulatory" evidence="3">
    <location>
        <begin position="2"/>
        <end position="117"/>
    </location>
</feature>
<evidence type="ECO:0000256" key="2">
    <source>
        <dbReference type="PROSITE-ProRule" id="PRU00169"/>
    </source>
</evidence>
<evidence type="ECO:0000259" key="3">
    <source>
        <dbReference type="PROSITE" id="PS50110"/>
    </source>
</evidence>